<feature type="binding site" description="axial binding residue" evidence="6">
    <location>
        <position position="491"/>
    </location>
    <ligand>
        <name>heme</name>
        <dbReference type="ChEBI" id="CHEBI:30413"/>
    </ligand>
    <ligandPart>
        <name>Fe</name>
        <dbReference type="ChEBI" id="CHEBI:18248"/>
    </ligandPart>
</feature>
<name>A0A8K0UKE0_9AGAR</name>
<dbReference type="InterPro" id="IPR036396">
    <property type="entry name" value="Cyt_P450_sf"/>
</dbReference>
<dbReference type="PROSITE" id="PS00086">
    <property type="entry name" value="CYTOCHROME_P450"/>
    <property type="match status" value="1"/>
</dbReference>
<dbReference type="Pfam" id="PF00067">
    <property type="entry name" value="p450"/>
    <property type="match status" value="1"/>
</dbReference>
<protein>
    <submittedName>
        <fullName evidence="8">Cytochrome P450 monooxygenase</fullName>
    </submittedName>
</protein>
<evidence type="ECO:0000256" key="5">
    <source>
        <dbReference type="ARBA" id="ARBA00023004"/>
    </source>
</evidence>
<keyword evidence="4 7" id="KW-0560">Oxidoreductase</keyword>
<gene>
    <name evidence="8" type="ORF">BXZ70DRAFT_1066812</name>
</gene>
<dbReference type="PANTHER" id="PTHR46206">
    <property type="entry name" value="CYTOCHROME P450"/>
    <property type="match status" value="1"/>
</dbReference>
<dbReference type="EMBL" id="JAEVFJ010000030">
    <property type="protein sequence ID" value="KAH8093068.1"/>
    <property type="molecule type" value="Genomic_DNA"/>
</dbReference>
<dbReference type="InterPro" id="IPR017972">
    <property type="entry name" value="Cyt_P450_CS"/>
</dbReference>
<reference evidence="8" key="1">
    <citation type="journal article" date="2021" name="New Phytol.">
        <title>Evolutionary innovations through gain and loss of genes in the ectomycorrhizal Boletales.</title>
        <authorList>
            <person name="Wu G."/>
            <person name="Miyauchi S."/>
            <person name="Morin E."/>
            <person name="Kuo A."/>
            <person name="Drula E."/>
            <person name="Varga T."/>
            <person name="Kohler A."/>
            <person name="Feng B."/>
            <person name="Cao Y."/>
            <person name="Lipzen A."/>
            <person name="Daum C."/>
            <person name="Hundley H."/>
            <person name="Pangilinan J."/>
            <person name="Johnson J."/>
            <person name="Barry K."/>
            <person name="LaButti K."/>
            <person name="Ng V."/>
            <person name="Ahrendt S."/>
            <person name="Min B."/>
            <person name="Choi I.G."/>
            <person name="Park H."/>
            <person name="Plett J.M."/>
            <person name="Magnuson J."/>
            <person name="Spatafora J.W."/>
            <person name="Nagy L.G."/>
            <person name="Henrissat B."/>
            <person name="Grigoriev I.V."/>
            <person name="Yang Z.L."/>
            <person name="Xu J."/>
            <person name="Martin F.M."/>
        </authorList>
    </citation>
    <scope>NUCLEOTIDE SEQUENCE</scope>
    <source>
        <strain evidence="8">KKN 215</strain>
    </source>
</reference>
<dbReference type="SUPFAM" id="SSF48264">
    <property type="entry name" value="Cytochrome P450"/>
    <property type="match status" value="1"/>
</dbReference>
<dbReference type="Proteomes" id="UP000813824">
    <property type="component" value="Unassembled WGS sequence"/>
</dbReference>
<proteinExistence type="inferred from homology"/>
<feature type="non-terminal residue" evidence="8">
    <location>
        <position position="546"/>
    </location>
</feature>
<dbReference type="GO" id="GO:0020037">
    <property type="term" value="F:heme binding"/>
    <property type="evidence" value="ECO:0007669"/>
    <property type="project" value="InterPro"/>
</dbReference>
<evidence type="ECO:0000256" key="3">
    <source>
        <dbReference type="ARBA" id="ARBA00022723"/>
    </source>
</evidence>
<dbReference type="GO" id="GO:0005506">
    <property type="term" value="F:iron ion binding"/>
    <property type="evidence" value="ECO:0007669"/>
    <property type="project" value="InterPro"/>
</dbReference>
<keyword evidence="7 8" id="KW-0503">Monooxygenase</keyword>
<evidence type="ECO:0000256" key="7">
    <source>
        <dbReference type="RuleBase" id="RU000461"/>
    </source>
</evidence>
<evidence type="ECO:0000256" key="2">
    <source>
        <dbReference type="ARBA" id="ARBA00010617"/>
    </source>
</evidence>
<comment type="caution">
    <text evidence="8">The sequence shown here is derived from an EMBL/GenBank/DDBJ whole genome shotgun (WGS) entry which is preliminary data.</text>
</comment>
<evidence type="ECO:0000256" key="1">
    <source>
        <dbReference type="ARBA" id="ARBA00001971"/>
    </source>
</evidence>
<evidence type="ECO:0000313" key="9">
    <source>
        <dbReference type="Proteomes" id="UP000813824"/>
    </source>
</evidence>
<evidence type="ECO:0000313" key="8">
    <source>
        <dbReference type="EMBL" id="KAH8093068.1"/>
    </source>
</evidence>
<dbReference type="GO" id="GO:0016705">
    <property type="term" value="F:oxidoreductase activity, acting on paired donors, with incorporation or reduction of molecular oxygen"/>
    <property type="evidence" value="ECO:0007669"/>
    <property type="project" value="InterPro"/>
</dbReference>
<dbReference type="InterPro" id="IPR001128">
    <property type="entry name" value="Cyt_P450"/>
</dbReference>
<keyword evidence="9" id="KW-1185">Reference proteome</keyword>
<keyword evidence="3 6" id="KW-0479">Metal-binding</keyword>
<dbReference type="PRINTS" id="PR00385">
    <property type="entry name" value="P450"/>
</dbReference>
<dbReference type="Gene3D" id="1.10.630.10">
    <property type="entry name" value="Cytochrome P450"/>
    <property type="match status" value="1"/>
</dbReference>
<keyword evidence="6 7" id="KW-0349">Heme</keyword>
<dbReference type="GO" id="GO:0004497">
    <property type="term" value="F:monooxygenase activity"/>
    <property type="evidence" value="ECO:0007669"/>
    <property type="project" value="UniProtKB-KW"/>
</dbReference>
<evidence type="ECO:0000256" key="6">
    <source>
        <dbReference type="PIRSR" id="PIRSR602403-1"/>
    </source>
</evidence>
<sequence>MTARALQVDLMLRWYHDNLGAKPPSPLEYYSGLSDIRRNFGWWVCAEMGAPPSTHWNWDVSQFPDLRLASICFVAVAVLGLLLYREYGPHGLSHIPAVGGPPVPILSYFNAFRYFLYVRTTLHEGCNKYANGMFRVPQTDRWVVILTSKSVIDEVRQLPEDKMSVPHGVGEITAAKYVFGTGHKFLTSDDGVAILHRFLGRRLWDRAAVVHEEMLMAVKDVISSDSHKGWVGVPGFDTIVHIIARSTNRAFVGLPLCRNAEFLDVVVSAALDVFKARLIINLFPPFIKPYVAHLVSPTPRNIKKCKHFLQPIMEDRMRDGKLGRALSTIDDIISALFVLEFGSIHTTASSFTHALYEVAAHPEYAALLREEAESVLLEEGSLSTKAALGKLVRVDSFLKESQRFHGVNANSLFRQARMDVILSDGTFFPKGTVLSAAARYIHHSEENYTHPDIFDPLRFVRLARESSSVVGQNYSTPRLEYLPFGIGKHACPGRFFASLEMKMLMAHLVMTFDIQFENGGPRAQDTWLGTTNIPNRTAKLYFKERL</sequence>
<dbReference type="PRINTS" id="PR00465">
    <property type="entry name" value="EP450IV"/>
</dbReference>
<dbReference type="OrthoDB" id="1844152at2759"/>
<comment type="similarity">
    <text evidence="2 7">Belongs to the cytochrome P450 family.</text>
</comment>
<organism evidence="8 9">
    <name type="scientific">Cristinia sonorae</name>
    <dbReference type="NCBI Taxonomy" id="1940300"/>
    <lineage>
        <taxon>Eukaryota</taxon>
        <taxon>Fungi</taxon>
        <taxon>Dikarya</taxon>
        <taxon>Basidiomycota</taxon>
        <taxon>Agaricomycotina</taxon>
        <taxon>Agaricomycetes</taxon>
        <taxon>Agaricomycetidae</taxon>
        <taxon>Agaricales</taxon>
        <taxon>Pleurotineae</taxon>
        <taxon>Stephanosporaceae</taxon>
        <taxon>Cristinia</taxon>
    </lineage>
</organism>
<evidence type="ECO:0000256" key="4">
    <source>
        <dbReference type="ARBA" id="ARBA00023002"/>
    </source>
</evidence>
<dbReference type="AlphaFoldDB" id="A0A8K0UKE0"/>
<accession>A0A8K0UKE0</accession>
<comment type="cofactor">
    <cofactor evidence="1 6">
        <name>heme</name>
        <dbReference type="ChEBI" id="CHEBI:30413"/>
    </cofactor>
</comment>
<dbReference type="CDD" id="cd11041">
    <property type="entry name" value="CYP503A1-like"/>
    <property type="match status" value="1"/>
</dbReference>
<dbReference type="InterPro" id="IPR002403">
    <property type="entry name" value="Cyt_P450_E_grp-IV"/>
</dbReference>
<keyword evidence="5 6" id="KW-0408">Iron</keyword>